<protein>
    <submittedName>
        <fullName evidence="9">Glycosyl transferase family 2</fullName>
    </submittedName>
</protein>
<keyword evidence="2" id="KW-0328">Glycosyltransferase</keyword>
<gene>
    <name evidence="9" type="ORF">ATY89_10555</name>
    <name evidence="10" type="ORF">ATZ20_02110</name>
</gene>
<feature type="transmembrane region" description="Helical" evidence="7">
    <location>
        <begin position="6"/>
        <end position="27"/>
    </location>
</feature>
<evidence type="ECO:0000256" key="5">
    <source>
        <dbReference type="ARBA" id="ARBA00022989"/>
    </source>
</evidence>
<dbReference type="PANTHER" id="PTHR43867:SF2">
    <property type="entry name" value="CELLULOSE SYNTHASE CATALYTIC SUBUNIT A [UDP-FORMING]"/>
    <property type="match status" value="1"/>
</dbReference>
<dbReference type="PaxDb" id="1435377-SUSAZ_07135"/>
<feature type="transmembrane region" description="Helical" evidence="7">
    <location>
        <begin position="443"/>
        <end position="461"/>
    </location>
</feature>
<dbReference type="GO" id="GO:0016757">
    <property type="term" value="F:glycosyltransferase activity"/>
    <property type="evidence" value="ECO:0007669"/>
    <property type="project" value="UniProtKB-KW"/>
</dbReference>
<name>A0A0U2WW27_9CREN</name>
<dbReference type="CDD" id="cd06423">
    <property type="entry name" value="CESA_like"/>
    <property type="match status" value="1"/>
</dbReference>
<dbReference type="Pfam" id="PF00535">
    <property type="entry name" value="Glycos_transf_2"/>
    <property type="match status" value="1"/>
</dbReference>
<organism evidence="9 12">
    <name type="scientific">Sulfolobus acidocaldarius</name>
    <dbReference type="NCBI Taxonomy" id="2285"/>
    <lineage>
        <taxon>Archaea</taxon>
        <taxon>Thermoproteota</taxon>
        <taxon>Thermoprotei</taxon>
        <taxon>Sulfolobales</taxon>
        <taxon>Sulfolobaceae</taxon>
        <taxon>Sulfolobus</taxon>
    </lineage>
</organism>
<dbReference type="SUPFAM" id="SSF53448">
    <property type="entry name" value="Nucleotide-diphospho-sugar transferases"/>
    <property type="match status" value="1"/>
</dbReference>
<dbReference type="AlphaFoldDB" id="A0A0U2WW27"/>
<dbReference type="InterPro" id="IPR050321">
    <property type="entry name" value="Glycosyltr_2/OpgH_subfam"/>
</dbReference>
<keyword evidence="6 7" id="KW-0472">Membrane</keyword>
<dbReference type="PANTHER" id="PTHR43867">
    <property type="entry name" value="CELLULOSE SYNTHASE CATALYTIC SUBUNIT A [UDP-FORMING]"/>
    <property type="match status" value="1"/>
</dbReference>
<evidence type="ECO:0000313" key="10">
    <source>
        <dbReference type="EMBL" id="ALU31056.1"/>
    </source>
</evidence>
<feature type="transmembrane region" description="Helical" evidence="7">
    <location>
        <begin position="300"/>
        <end position="326"/>
    </location>
</feature>
<dbReference type="Proteomes" id="UP000060043">
    <property type="component" value="Chromosome"/>
</dbReference>
<feature type="domain" description="Glycosyltransferase 2-like" evidence="8">
    <location>
        <begin position="49"/>
        <end position="220"/>
    </location>
</feature>
<dbReference type="OMA" id="WQHDTLT"/>
<feature type="transmembrane region" description="Helical" evidence="7">
    <location>
        <begin position="373"/>
        <end position="393"/>
    </location>
</feature>
<dbReference type="GO" id="GO:0016020">
    <property type="term" value="C:membrane"/>
    <property type="evidence" value="ECO:0007669"/>
    <property type="project" value="UniProtKB-SubCell"/>
</dbReference>
<keyword evidence="4 7" id="KW-0812">Transmembrane</keyword>
<evidence type="ECO:0000256" key="2">
    <source>
        <dbReference type="ARBA" id="ARBA00022676"/>
    </source>
</evidence>
<dbReference type="OrthoDB" id="43988at2157"/>
<accession>A0A0U2WW27</accession>
<proteinExistence type="predicted"/>
<dbReference type="InterPro" id="IPR029044">
    <property type="entry name" value="Nucleotide-diphossugar_trans"/>
</dbReference>
<sequence>MGLTDIFLNLLLFVYPAVFIIYQIILYEISARKQINQEALKYSNLPVLSIIVPIKNEEISVIQGLLDNLSNLIWDKKKLEIIIVSDDNEDYFTKIINTVKVPKDLTVYFYRREKKLGYKSGALQYGFEKATGDLILTIDVDSRLPPNALINAYEKMQSNTCDAIVFQWNGYSSNQYSTLAKGMVVSTLFASKALFEGKEKLKLKIYPVGSGTMFSREALRVVNGWDYRLVQDDLEIGTRLIYNGKNVCASGIPIYVEVPDNFYSFYVQQTRWAMGSAEVLRNRLKYIIKSKISFTQRMDLIIYLLQYTPVIVTFFISTLLSLMLPFRIGHDPLNSPALLFWLVSLGLYASLLLSLALKLGLNLKDSLMGIGRLTAFTVSISPFIVFNFFKGLLKSGNTYVITPKGTVKKTNKLLRIIAIIGVFGLLYLLSSILYIYEGYYVTGIWLLYYSSAYLYTMLLYYKEL</sequence>
<feature type="transmembrane region" description="Helical" evidence="7">
    <location>
        <begin position="413"/>
        <end position="436"/>
    </location>
</feature>
<dbReference type="Proteomes" id="UP000065473">
    <property type="component" value="Chromosome"/>
</dbReference>
<dbReference type="STRING" id="1435377.SUSAZ_07135"/>
<evidence type="ECO:0000259" key="8">
    <source>
        <dbReference type="Pfam" id="PF00535"/>
    </source>
</evidence>
<feature type="transmembrane region" description="Helical" evidence="7">
    <location>
        <begin position="338"/>
        <end position="361"/>
    </location>
</feature>
<keyword evidence="3 9" id="KW-0808">Transferase</keyword>
<dbReference type="GeneID" id="14551997"/>
<evidence type="ECO:0000256" key="1">
    <source>
        <dbReference type="ARBA" id="ARBA00004141"/>
    </source>
</evidence>
<dbReference type="RefSeq" id="WP_011278322.1">
    <property type="nucleotide sequence ID" value="NZ_BHWZ01000003.1"/>
</dbReference>
<dbReference type="Gene3D" id="3.90.550.10">
    <property type="entry name" value="Spore Coat Polysaccharide Biosynthesis Protein SpsA, Chain A"/>
    <property type="match status" value="1"/>
</dbReference>
<evidence type="ECO:0000313" key="11">
    <source>
        <dbReference type="Proteomes" id="UP000060043"/>
    </source>
</evidence>
<evidence type="ECO:0000256" key="7">
    <source>
        <dbReference type="SAM" id="Phobius"/>
    </source>
</evidence>
<dbReference type="EMBL" id="CP013694">
    <property type="protein sequence ID" value="ALU30338.1"/>
    <property type="molecule type" value="Genomic_DNA"/>
</dbReference>
<evidence type="ECO:0000256" key="3">
    <source>
        <dbReference type="ARBA" id="ARBA00022679"/>
    </source>
</evidence>
<dbReference type="EMBL" id="CP013695">
    <property type="protein sequence ID" value="ALU31056.1"/>
    <property type="molecule type" value="Genomic_DNA"/>
</dbReference>
<evidence type="ECO:0000313" key="12">
    <source>
        <dbReference type="Proteomes" id="UP000065473"/>
    </source>
</evidence>
<evidence type="ECO:0000256" key="4">
    <source>
        <dbReference type="ARBA" id="ARBA00022692"/>
    </source>
</evidence>
<dbReference type="InterPro" id="IPR001173">
    <property type="entry name" value="Glyco_trans_2-like"/>
</dbReference>
<evidence type="ECO:0000256" key="6">
    <source>
        <dbReference type="ARBA" id="ARBA00023136"/>
    </source>
</evidence>
<keyword evidence="5 7" id="KW-1133">Transmembrane helix</keyword>
<evidence type="ECO:0000313" key="9">
    <source>
        <dbReference type="EMBL" id="ALU30338.1"/>
    </source>
</evidence>
<reference evidence="11 12" key="1">
    <citation type="submission" date="2015-12" db="EMBL/GenBank/DDBJ databases">
        <title>A stable core within a dynamic pangenome in Sulfolobus acidocaldarius.</title>
        <authorList>
            <person name="Anderson R."/>
            <person name="Kouris A."/>
            <person name="Seward C."/>
            <person name="Campbell K."/>
            <person name="Whitaker R."/>
        </authorList>
    </citation>
    <scope>NUCLEOTIDE SEQUENCE [LARGE SCALE GENOMIC DNA]</scope>
    <source>
        <strain evidence="9 12">GG12-C01-09</strain>
        <strain evidence="10 11">NG05B_CO5_07</strain>
    </source>
</reference>
<comment type="subcellular location">
    <subcellularLocation>
        <location evidence="1">Membrane</location>
        <topology evidence="1">Multi-pass membrane protein</topology>
    </subcellularLocation>
</comment>